<dbReference type="EMBL" id="CYRY02043959">
    <property type="protein sequence ID" value="VCX38648.1"/>
    <property type="molecule type" value="Genomic_DNA"/>
</dbReference>
<accession>A0A9X9M7L7</accession>
<evidence type="ECO:0000313" key="2">
    <source>
        <dbReference type="Proteomes" id="UP000269945"/>
    </source>
</evidence>
<comment type="caution">
    <text evidence="1">The sequence shown here is derived from an EMBL/GenBank/DDBJ whole genome shotgun (WGS) entry which is preliminary data.</text>
</comment>
<name>A0A9X9M7L7_GULGU</name>
<dbReference type="Proteomes" id="UP000269945">
    <property type="component" value="Unassembled WGS sequence"/>
</dbReference>
<protein>
    <submittedName>
        <fullName evidence="1">Uncharacterized protein</fullName>
    </submittedName>
</protein>
<proteinExistence type="predicted"/>
<sequence length="85" mass="9707">MTPIQLMVSKVTQTPGSGSKGILLLEQETRTPLGCIQLLVPRRPTSRIPFQHRVHHRCNKRVDKQVPWGLQLFPPRSVLKMNLNT</sequence>
<keyword evidence="2" id="KW-1185">Reference proteome</keyword>
<evidence type="ECO:0000313" key="1">
    <source>
        <dbReference type="EMBL" id="VCX38648.1"/>
    </source>
</evidence>
<dbReference type="AlphaFoldDB" id="A0A9X9M7L7"/>
<gene>
    <name evidence="1" type="ORF">BN2614_LOCUS1</name>
</gene>
<reference evidence="1 2" key="1">
    <citation type="submission" date="2018-10" db="EMBL/GenBank/DDBJ databases">
        <authorList>
            <person name="Ekblom R."/>
            <person name="Jareborg N."/>
        </authorList>
    </citation>
    <scope>NUCLEOTIDE SEQUENCE [LARGE SCALE GENOMIC DNA]</scope>
    <source>
        <tissue evidence="1">Muscle</tissue>
    </source>
</reference>
<organism evidence="1 2">
    <name type="scientific">Gulo gulo</name>
    <name type="common">Wolverine</name>
    <name type="synonym">Gluton</name>
    <dbReference type="NCBI Taxonomy" id="48420"/>
    <lineage>
        <taxon>Eukaryota</taxon>
        <taxon>Metazoa</taxon>
        <taxon>Chordata</taxon>
        <taxon>Craniata</taxon>
        <taxon>Vertebrata</taxon>
        <taxon>Euteleostomi</taxon>
        <taxon>Mammalia</taxon>
        <taxon>Eutheria</taxon>
        <taxon>Laurasiatheria</taxon>
        <taxon>Carnivora</taxon>
        <taxon>Caniformia</taxon>
        <taxon>Musteloidea</taxon>
        <taxon>Mustelidae</taxon>
        <taxon>Guloninae</taxon>
        <taxon>Gulo</taxon>
    </lineage>
</organism>